<accession>A0A917ULM0</accession>
<gene>
    <name evidence="7" type="ORF">GCM10008939_08310</name>
</gene>
<evidence type="ECO:0000259" key="6">
    <source>
        <dbReference type="SMART" id="SM00833"/>
    </source>
</evidence>
<dbReference type="CDD" id="cd03112">
    <property type="entry name" value="CobW-like"/>
    <property type="match status" value="1"/>
</dbReference>
<dbReference type="Proteomes" id="UP000635726">
    <property type="component" value="Unassembled WGS sequence"/>
</dbReference>
<dbReference type="InterPro" id="IPR011629">
    <property type="entry name" value="CobW-like_C"/>
</dbReference>
<dbReference type="SUPFAM" id="SSF90002">
    <property type="entry name" value="Hypothetical protein YjiA, C-terminal domain"/>
    <property type="match status" value="1"/>
</dbReference>
<dbReference type="SUPFAM" id="SSF52540">
    <property type="entry name" value="P-loop containing nucleoside triphosphate hydrolases"/>
    <property type="match status" value="1"/>
</dbReference>
<comment type="caution">
    <text evidence="7">The sequence shown here is derived from an EMBL/GenBank/DDBJ whole genome shotgun (WGS) entry which is preliminary data.</text>
</comment>
<dbReference type="Pfam" id="PF07683">
    <property type="entry name" value="CobW_C"/>
    <property type="match status" value="1"/>
</dbReference>
<sequence length="323" mass="35417">MPPRHDRIPVTVIGGFLGSGKTTLLNHLIRTADRTFGVIVNEFGDQGIDGALIQNLDDNVTELTGGCLYCTARHDLVAALVRLATHTRPPNHILVELSGLADPAPVLQTLLTPDVSAVFELDGLITVVDARNLHHTLQHHPEAALQLAYANVTVINKADLAGPDLVRQTCRTALQLAPLARTVTGTHSRVHAGHLLNLRAFCGPWRPHGHTHAHTPGLTSFTLRTHRPLNTPVWERFLHTYVLSRPGDVLRVKGFLALHGIPERVTFQAVRDVFTADVMPGTRHDGTSHLVLIGRDLNAQEYREAFHALHRWPTGPTTPHGRA</sequence>
<dbReference type="PANTHER" id="PTHR13748">
    <property type="entry name" value="COBW-RELATED"/>
    <property type="match status" value="1"/>
</dbReference>
<dbReference type="InterPro" id="IPR003495">
    <property type="entry name" value="CobW/HypB/UreG_nucleotide-bd"/>
</dbReference>
<dbReference type="SMART" id="SM00833">
    <property type="entry name" value="CobW_C"/>
    <property type="match status" value="1"/>
</dbReference>
<keyword evidence="2" id="KW-0378">Hydrolase</keyword>
<feature type="domain" description="CobW C-terminal" evidence="6">
    <location>
        <begin position="218"/>
        <end position="310"/>
    </location>
</feature>
<dbReference type="Pfam" id="PF02492">
    <property type="entry name" value="cobW"/>
    <property type="match status" value="1"/>
</dbReference>
<reference evidence="7" key="1">
    <citation type="journal article" date="2014" name="Int. J. Syst. Evol. Microbiol.">
        <title>Complete genome sequence of Corynebacterium casei LMG S-19264T (=DSM 44701T), isolated from a smear-ripened cheese.</title>
        <authorList>
            <consortium name="US DOE Joint Genome Institute (JGI-PGF)"/>
            <person name="Walter F."/>
            <person name="Albersmeier A."/>
            <person name="Kalinowski J."/>
            <person name="Ruckert C."/>
        </authorList>
    </citation>
    <scope>NUCLEOTIDE SEQUENCE</scope>
    <source>
        <strain evidence="7">JCM 14371</strain>
    </source>
</reference>
<comment type="similarity">
    <text evidence="4">Belongs to the SIMIBI class G3E GTPase family. ZNG1 subfamily.</text>
</comment>
<dbReference type="PANTHER" id="PTHR13748:SF62">
    <property type="entry name" value="COBW DOMAIN-CONTAINING PROTEIN"/>
    <property type="match status" value="1"/>
</dbReference>
<evidence type="ECO:0000256" key="4">
    <source>
        <dbReference type="ARBA" id="ARBA00034320"/>
    </source>
</evidence>
<keyword evidence="3" id="KW-0143">Chaperone</keyword>
<dbReference type="GO" id="GO:0005737">
    <property type="term" value="C:cytoplasm"/>
    <property type="evidence" value="ECO:0007669"/>
    <property type="project" value="TreeGrafter"/>
</dbReference>
<organism evidence="7 8">
    <name type="scientific">Deinococcus aquiradiocola</name>
    <dbReference type="NCBI Taxonomy" id="393059"/>
    <lineage>
        <taxon>Bacteria</taxon>
        <taxon>Thermotogati</taxon>
        <taxon>Deinococcota</taxon>
        <taxon>Deinococci</taxon>
        <taxon>Deinococcales</taxon>
        <taxon>Deinococcaceae</taxon>
        <taxon>Deinococcus</taxon>
    </lineage>
</organism>
<evidence type="ECO:0000256" key="2">
    <source>
        <dbReference type="ARBA" id="ARBA00022801"/>
    </source>
</evidence>
<keyword evidence="8" id="KW-1185">Reference proteome</keyword>
<protein>
    <submittedName>
        <fullName evidence="7">Cobalamin biosynthesis protein CobW</fullName>
    </submittedName>
</protein>
<keyword evidence="1" id="KW-0547">Nucleotide-binding</keyword>
<comment type="catalytic activity">
    <reaction evidence="5">
        <text>GTP + H2O = GDP + phosphate + H(+)</text>
        <dbReference type="Rhea" id="RHEA:19669"/>
        <dbReference type="ChEBI" id="CHEBI:15377"/>
        <dbReference type="ChEBI" id="CHEBI:15378"/>
        <dbReference type="ChEBI" id="CHEBI:37565"/>
        <dbReference type="ChEBI" id="CHEBI:43474"/>
        <dbReference type="ChEBI" id="CHEBI:58189"/>
    </reaction>
    <physiologicalReaction direction="left-to-right" evidence="5">
        <dbReference type="Rhea" id="RHEA:19670"/>
    </physiologicalReaction>
</comment>
<dbReference type="InterPro" id="IPR051316">
    <property type="entry name" value="Zinc-reg_GTPase_activator"/>
</dbReference>
<dbReference type="Gene3D" id="3.40.50.300">
    <property type="entry name" value="P-loop containing nucleotide triphosphate hydrolases"/>
    <property type="match status" value="1"/>
</dbReference>
<evidence type="ECO:0000256" key="3">
    <source>
        <dbReference type="ARBA" id="ARBA00023186"/>
    </source>
</evidence>
<dbReference type="InterPro" id="IPR027417">
    <property type="entry name" value="P-loop_NTPase"/>
</dbReference>
<proteinExistence type="inferred from homology"/>
<reference evidence="7" key="2">
    <citation type="submission" date="2020-09" db="EMBL/GenBank/DDBJ databases">
        <authorList>
            <person name="Sun Q."/>
            <person name="Ohkuma M."/>
        </authorList>
    </citation>
    <scope>NUCLEOTIDE SEQUENCE</scope>
    <source>
        <strain evidence="7">JCM 14371</strain>
    </source>
</reference>
<evidence type="ECO:0000256" key="5">
    <source>
        <dbReference type="ARBA" id="ARBA00049117"/>
    </source>
</evidence>
<dbReference type="Gene3D" id="3.30.1220.10">
    <property type="entry name" value="CobW-like, C-terminal domain"/>
    <property type="match status" value="1"/>
</dbReference>
<evidence type="ECO:0000313" key="8">
    <source>
        <dbReference type="Proteomes" id="UP000635726"/>
    </source>
</evidence>
<dbReference type="EMBL" id="BMOE01000002">
    <property type="protein sequence ID" value="GGJ66532.1"/>
    <property type="molecule type" value="Genomic_DNA"/>
</dbReference>
<name>A0A917ULM0_9DEIO</name>
<dbReference type="InterPro" id="IPR036627">
    <property type="entry name" value="CobW-likC_sf"/>
</dbReference>
<dbReference type="GO" id="GO:0000166">
    <property type="term" value="F:nucleotide binding"/>
    <property type="evidence" value="ECO:0007669"/>
    <property type="project" value="UniProtKB-KW"/>
</dbReference>
<dbReference type="RefSeq" id="WP_188961016.1">
    <property type="nucleotide sequence ID" value="NZ_BMOE01000002.1"/>
</dbReference>
<evidence type="ECO:0000256" key="1">
    <source>
        <dbReference type="ARBA" id="ARBA00022741"/>
    </source>
</evidence>
<dbReference type="GO" id="GO:0016787">
    <property type="term" value="F:hydrolase activity"/>
    <property type="evidence" value="ECO:0007669"/>
    <property type="project" value="UniProtKB-KW"/>
</dbReference>
<dbReference type="AlphaFoldDB" id="A0A917ULM0"/>
<evidence type="ECO:0000313" key="7">
    <source>
        <dbReference type="EMBL" id="GGJ66532.1"/>
    </source>
</evidence>